<accession>X1C4U9</accession>
<name>X1C4U9_9ZZZZ</name>
<sequence>KRDLGLIVGMILAGGLVTWILLTDGVRDVAFSMSFTLVPVYLQEIGGMSIMQIGWLESIFGIFMMLTSMPAGWLADKKGHRLPIMLGFLFEFLAMMAFIRVSDFTGYAAAWALFGLGVGLMSPAYQSLISKAVPEKMLGTAFGFLYTSLGVVSLPAPWIGAQLWERVSPRFTFTLTAWAGLLAIIPVYFKFKLPENKGQDQTEP</sequence>
<evidence type="ECO:0000313" key="3">
    <source>
        <dbReference type="EMBL" id="GAH03091.1"/>
    </source>
</evidence>
<dbReference type="PANTHER" id="PTHR23518">
    <property type="entry name" value="C-METHYLTRANSFERASE"/>
    <property type="match status" value="1"/>
</dbReference>
<feature type="non-terminal residue" evidence="3">
    <location>
        <position position="1"/>
    </location>
</feature>
<feature type="domain" description="Major facilitator superfamily (MFS) profile" evidence="2">
    <location>
        <begin position="1"/>
        <end position="204"/>
    </location>
</feature>
<comment type="caution">
    <text evidence="3">The sequence shown here is derived from an EMBL/GenBank/DDBJ whole genome shotgun (WGS) entry which is preliminary data.</text>
</comment>
<dbReference type="Pfam" id="PF07690">
    <property type="entry name" value="MFS_1"/>
    <property type="match status" value="1"/>
</dbReference>
<dbReference type="AlphaFoldDB" id="X1C4U9"/>
<feature type="transmembrane region" description="Helical" evidence="1">
    <location>
        <begin position="82"/>
        <end position="101"/>
    </location>
</feature>
<proteinExistence type="predicted"/>
<dbReference type="SUPFAM" id="SSF103473">
    <property type="entry name" value="MFS general substrate transporter"/>
    <property type="match status" value="1"/>
</dbReference>
<feature type="transmembrane region" description="Helical" evidence="1">
    <location>
        <begin position="137"/>
        <end position="159"/>
    </location>
</feature>
<feature type="transmembrane region" description="Helical" evidence="1">
    <location>
        <begin position="107"/>
        <end position="125"/>
    </location>
</feature>
<dbReference type="PROSITE" id="PS50850">
    <property type="entry name" value="MFS"/>
    <property type="match status" value="1"/>
</dbReference>
<evidence type="ECO:0000259" key="2">
    <source>
        <dbReference type="PROSITE" id="PS50850"/>
    </source>
</evidence>
<keyword evidence="1" id="KW-1133">Transmembrane helix</keyword>
<gene>
    <name evidence="3" type="ORF">S01H4_43970</name>
</gene>
<feature type="transmembrane region" description="Helical" evidence="1">
    <location>
        <begin position="53"/>
        <end position="75"/>
    </location>
</feature>
<dbReference type="Gene3D" id="1.20.1250.20">
    <property type="entry name" value="MFS general substrate transporter like domains"/>
    <property type="match status" value="1"/>
</dbReference>
<keyword evidence="1" id="KW-0812">Transmembrane</keyword>
<feature type="transmembrane region" description="Helical" evidence="1">
    <location>
        <begin position="171"/>
        <end position="189"/>
    </location>
</feature>
<reference evidence="3" key="1">
    <citation type="journal article" date="2014" name="Front. Microbiol.">
        <title>High frequency of phylogenetically diverse reductive dehalogenase-homologous genes in deep subseafloor sedimentary metagenomes.</title>
        <authorList>
            <person name="Kawai M."/>
            <person name="Futagami T."/>
            <person name="Toyoda A."/>
            <person name="Takaki Y."/>
            <person name="Nishi S."/>
            <person name="Hori S."/>
            <person name="Arai W."/>
            <person name="Tsubouchi T."/>
            <person name="Morono Y."/>
            <person name="Uchiyama I."/>
            <person name="Ito T."/>
            <person name="Fujiyama A."/>
            <person name="Inagaki F."/>
            <person name="Takami H."/>
        </authorList>
    </citation>
    <scope>NUCLEOTIDE SEQUENCE</scope>
    <source>
        <strain evidence="3">Expedition CK06-06</strain>
    </source>
</reference>
<keyword evidence="1" id="KW-0472">Membrane</keyword>
<evidence type="ECO:0000256" key="1">
    <source>
        <dbReference type="SAM" id="Phobius"/>
    </source>
</evidence>
<dbReference type="EMBL" id="BART01024317">
    <property type="protein sequence ID" value="GAH03091.1"/>
    <property type="molecule type" value="Genomic_DNA"/>
</dbReference>
<dbReference type="InterPro" id="IPR011701">
    <property type="entry name" value="MFS"/>
</dbReference>
<dbReference type="GO" id="GO:0022857">
    <property type="term" value="F:transmembrane transporter activity"/>
    <property type="evidence" value="ECO:0007669"/>
    <property type="project" value="InterPro"/>
</dbReference>
<dbReference type="PANTHER" id="PTHR23518:SF2">
    <property type="entry name" value="MAJOR FACILITATOR SUPERFAMILY TRANSPORTER"/>
    <property type="match status" value="1"/>
</dbReference>
<feature type="transmembrane region" description="Helical" evidence="1">
    <location>
        <begin position="6"/>
        <end position="22"/>
    </location>
</feature>
<organism evidence="3">
    <name type="scientific">marine sediment metagenome</name>
    <dbReference type="NCBI Taxonomy" id="412755"/>
    <lineage>
        <taxon>unclassified sequences</taxon>
        <taxon>metagenomes</taxon>
        <taxon>ecological metagenomes</taxon>
    </lineage>
</organism>
<dbReference type="InterPro" id="IPR020846">
    <property type="entry name" value="MFS_dom"/>
</dbReference>
<dbReference type="InterPro" id="IPR036259">
    <property type="entry name" value="MFS_trans_sf"/>
</dbReference>
<protein>
    <recommendedName>
        <fullName evidence="2">Major facilitator superfamily (MFS) profile domain-containing protein</fullName>
    </recommendedName>
</protein>